<organism evidence="1 2">
    <name type="scientific">Fusarium solani subsp. cucurbitae</name>
    <name type="common">Neocosmosporum cucurbitae</name>
    <dbReference type="NCBI Taxonomy" id="2747967"/>
    <lineage>
        <taxon>Eukaryota</taxon>
        <taxon>Fungi</taxon>
        <taxon>Dikarya</taxon>
        <taxon>Ascomycota</taxon>
        <taxon>Pezizomycotina</taxon>
        <taxon>Sordariomycetes</taxon>
        <taxon>Hypocreomycetidae</taxon>
        <taxon>Hypocreales</taxon>
        <taxon>Nectriaceae</taxon>
        <taxon>Fusarium</taxon>
        <taxon>Fusarium solani species complex</taxon>
    </lineage>
</organism>
<sequence>MISTVLTNSLAAEMSPLTPRLSPYSRILSRFFEFLALFSILRKAEGPHVITNYNLSTLEATRRRFLRNLCFICDYMKGGDTTTSIAVEDQPDCFMFWVTGNVTPTSTVIDFLDRVLDTLKSWLPQFRFDTTADTLSLCHAAYRAREDPQMTTLQILSREDSTTLEHAISFRAIRHFVGRLAERIRVPKQLVEDASRLGTLLSSHRVASVSAPQPAIVPPPDVQTTLHSITRRILGAGDPRTEEFQEFLTRLDEQTGLETKVRTMYDRGDMQSRVHAELQMLEFFYRAGRVFVENDRYIACSKLACLCCKLYFRHHPGFYVEPDSHQKVYTNWRPIILHKAEEDPRFLEQRALLGKVGRDIGNMLQDHIALQQTSVVLQPDSITNITTSEDMSFDSSDFEYESLGEYETDEGKFSIRPMLIRT</sequence>
<reference evidence="1" key="1">
    <citation type="submission" date="2021-11" db="EMBL/GenBank/DDBJ databases">
        <title>Fusarium solani-melongenae Genome sequencing and assembly.</title>
        <authorList>
            <person name="Xie S."/>
            <person name="Huang L."/>
            <person name="Zhang X."/>
        </authorList>
    </citation>
    <scope>NUCLEOTIDE SEQUENCE</scope>
    <source>
        <strain evidence="1">CRI 24-3</strain>
    </source>
</reference>
<protein>
    <submittedName>
        <fullName evidence="1">Uncharacterized protein</fullName>
    </submittedName>
</protein>
<dbReference type="Proteomes" id="UP000830768">
    <property type="component" value="Chromosome 4"/>
</dbReference>
<proteinExistence type="predicted"/>
<accession>A0ACD3YZG8</accession>
<evidence type="ECO:0000313" key="1">
    <source>
        <dbReference type="EMBL" id="UPK94267.1"/>
    </source>
</evidence>
<evidence type="ECO:0000313" key="2">
    <source>
        <dbReference type="Proteomes" id="UP000830768"/>
    </source>
</evidence>
<gene>
    <name evidence="1" type="ORF">LCI18_005202</name>
</gene>
<dbReference type="EMBL" id="CP090033">
    <property type="protein sequence ID" value="UPK94267.1"/>
    <property type="molecule type" value="Genomic_DNA"/>
</dbReference>
<name>A0ACD3YZG8_FUSSC</name>
<keyword evidence="2" id="KW-1185">Reference proteome</keyword>